<sequence>MDIFLKCISSNAPIISKKTPHIMKSRANQAKNLPVKNRIQQPECGLIVGILGSNSLLFSCSQQPYFPLHKMLIAIH</sequence>
<dbReference type="AlphaFoldDB" id="A0A1H4E733"/>
<protein>
    <submittedName>
        <fullName evidence="1">Uncharacterized protein</fullName>
    </submittedName>
</protein>
<organism evidence="1 2">
    <name type="scientific">Chitinophaga terrae</name>
    <name type="common">ex Kim and Jung 2007</name>
    <dbReference type="NCBI Taxonomy" id="408074"/>
    <lineage>
        <taxon>Bacteria</taxon>
        <taxon>Pseudomonadati</taxon>
        <taxon>Bacteroidota</taxon>
        <taxon>Chitinophagia</taxon>
        <taxon>Chitinophagales</taxon>
        <taxon>Chitinophagaceae</taxon>
        <taxon>Chitinophaga</taxon>
    </lineage>
</organism>
<proteinExistence type="predicted"/>
<dbReference type="Proteomes" id="UP000199656">
    <property type="component" value="Unassembled WGS sequence"/>
</dbReference>
<evidence type="ECO:0000313" key="2">
    <source>
        <dbReference type="Proteomes" id="UP000199656"/>
    </source>
</evidence>
<dbReference type="STRING" id="408074.SAMN05660909_03543"/>
<name>A0A1H4E733_9BACT</name>
<keyword evidence="2" id="KW-1185">Reference proteome</keyword>
<evidence type="ECO:0000313" key="1">
    <source>
        <dbReference type="EMBL" id="SEA80548.1"/>
    </source>
</evidence>
<gene>
    <name evidence="1" type="ORF">SAMN05660909_03543</name>
</gene>
<dbReference type="EMBL" id="FNRL01000016">
    <property type="protein sequence ID" value="SEA80548.1"/>
    <property type="molecule type" value="Genomic_DNA"/>
</dbReference>
<accession>A0A1H4E733</accession>
<reference evidence="2" key="1">
    <citation type="submission" date="2016-10" db="EMBL/GenBank/DDBJ databases">
        <authorList>
            <person name="Varghese N."/>
            <person name="Submissions S."/>
        </authorList>
    </citation>
    <scope>NUCLEOTIDE SEQUENCE [LARGE SCALE GENOMIC DNA]</scope>
    <source>
        <strain evidence="2">DSM 23920</strain>
    </source>
</reference>